<evidence type="ECO:0000313" key="3">
    <source>
        <dbReference type="Proteomes" id="UP000053611"/>
    </source>
</evidence>
<reference evidence="2 3" key="1">
    <citation type="submission" date="2015-03" db="EMBL/GenBank/DDBJ databases">
        <title>Genomics and transcriptomics of the oil-accumulating basidiomycete yeast T. oleaginosus allow insights into substrate utilization and the diverse evolutionary trajectories of mating systems in fungi.</title>
        <authorList>
            <consortium name="DOE Joint Genome Institute"/>
            <person name="Kourist R."/>
            <person name="Kracht O."/>
            <person name="Bracharz F."/>
            <person name="Lipzen A."/>
            <person name="Nolan M."/>
            <person name="Ohm R."/>
            <person name="Grigoriev I."/>
            <person name="Sun S."/>
            <person name="Heitman J."/>
            <person name="Bruck T."/>
            <person name="Nowrousian M."/>
        </authorList>
    </citation>
    <scope>NUCLEOTIDE SEQUENCE [LARGE SCALE GENOMIC DNA]</scope>
    <source>
        <strain evidence="2 3">IBC0246</strain>
    </source>
</reference>
<organism evidence="2 3">
    <name type="scientific">Cutaneotrichosporon oleaginosum</name>
    <dbReference type="NCBI Taxonomy" id="879819"/>
    <lineage>
        <taxon>Eukaryota</taxon>
        <taxon>Fungi</taxon>
        <taxon>Dikarya</taxon>
        <taxon>Basidiomycota</taxon>
        <taxon>Agaricomycotina</taxon>
        <taxon>Tremellomycetes</taxon>
        <taxon>Trichosporonales</taxon>
        <taxon>Trichosporonaceae</taxon>
        <taxon>Cutaneotrichosporon</taxon>
    </lineage>
</organism>
<feature type="coiled-coil region" evidence="1">
    <location>
        <begin position="37"/>
        <end position="64"/>
    </location>
</feature>
<protein>
    <submittedName>
        <fullName evidence="2">Uncharacterized protein</fullName>
    </submittedName>
</protein>
<name>A0A0J0XY30_9TREE</name>
<accession>A0A0J0XY30</accession>
<dbReference type="EMBL" id="KQ087179">
    <property type="protein sequence ID" value="KLT45946.1"/>
    <property type="molecule type" value="Genomic_DNA"/>
</dbReference>
<evidence type="ECO:0000256" key="1">
    <source>
        <dbReference type="SAM" id="Coils"/>
    </source>
</evidence>
<feature type="coiled-coil region" evidence="1">
    <location>
        <begin position="273"/>
        <end position="300"/>
    </location>
</feature>
<gene>
    <name evidence="2" type="ORF">CC85DRAFT_282083</name>
</gene>
<dbReference type="Gene3D" id="1.10.287.1490">
    <property type="match status" value="1"/>
</dbReference>
<dbReference type="OrthoDB" id="2562743at2759"/>
<dbReference type="AlphaFoldDB" id="A0A0J0XY30"/>
<dbReference type="RefSeq" id="XP_018282437.1">
    <property type="nucleotide sequence ID" value="XM_018421851.1"/>
</dbReference>
<dbReference type="Proteomes" id="UP000053611">
    <property type="component" value="Unassembled WGS sequence"/>
</dbReference>
<keyword evidence="3" id="KW-1185">Reference proteome</keyword>
<proteinExistence type="predicted"/>
<dbReference type="GeneID" id="28982454"/>
<evidence type="ECO:0000313" key="2">
    <source>
        <dbReference type="EMBL" id="KLT45946.1"/>
    </source>
</evidence>
<keyword evidence="1" id="KW-0175">Coiled coil</keyword>
<sequence length="327" mass="37192">MPLSKIEQYAAQHHMLVTSWRELENVPRALDEKIAELDTERAVLASAKDDCERLEKEQRAAYEALAELKAPHRRLFLRMQRGGDAERASRERQYEAAFADGQAMLARVHELEASVDALQAQQGDLAQLAARRTEIDGELTKLYEEVFEGPTPGHPDEDEVESALMALGMMIEQLEASIERDRAVLGLYEKLIQVSGYAVFGVGMGKEPGLTQDERKWRRYTEARQLESEILALNQSIAKFPGRVPFDGAERREYCRQMREYFTTCRDKVAVVCAQLEAELEMTRAQQREARKDLRELRCSILEDAVAPPIYKQDCDLEGCTLHGPPH</sequence>